<comment type="similarity">
    <text evidence="1">Belongs to the phosphatase 2A regulatory subunit B56 family.</text>
</comment>
<protein>
    <submittedName>
        <fullName evidence="2">Uncharacterized protein</fullName>
    </submittedName>
</protein>
<dbReference type="EMBL" id="MUJZ01033972">
    <property type="protein sequence ID" value="OTF77177.1"/>
    <property type="molecule type" value="Genomic_DNA"/>
</dbReference>
<sequence>MDINFKNICMKIFDFDTDNNLTEKLEKYKKLELICDLFEDDVEVENVKYLFPDIIDVIKANLFRPLGPSKLQKESINYGSHFEKYTSTFT</sequence>
<gene>
    <name evidence="2" type="ORF">BLA29_006444</name>
</gene>
<evidence type="ECO:0000256" key="1">
    <source>
        <dbReference type="ARBA" id="ARBA00009745"/>
    </source>
</evidence>
<accession>A0A1Y3BAH8</accession>
<proteinExistence type="inferred from homology"/>
<name>A0A1Y3BAH8_EURMA</name>
<evidence type="ECO:0000313" key="3">
    <source>
        <dbReference type="Proteomes" id="UP000194236"/>
    </source>
</evidence>
<dbReference type="AlphaFoldDB" id="A0A1Y3BAH8"/>
<dbReference type="Pfam" id="PF01603">
    <property type="entry name" value="B56"/>
    <property type="match status" value="1"/>
</dbReference>
<dbReference type="OrthoDB" id="6512914at2759"/>
<evidence type="ECO:0000313" key="2">
    <source>
        <dbReference type="EMBL" id="OTF77177.1"/>
    </source>
</evidence>
<dbReference type="GO" id="GO:0000159">
    <property type="term" value="C:protein phosphatase type 2A complex"/>
    <property type="evidence" value="ECO:0007669"/>
    <property type="project" value="InterPro"/>
</dbReference>
<dbReference type="GO" id="GO:0007165">
    <property type="term" value="P:signal transduction"/>
    <property type="evidence" value="ECO:0007669"/>
    <property type="project" value="InterPro"/>
</dbReference>
<dbReference type="InterPro" id="IPR002554">
    <property type="entry name" value="PP2A_B56"/>
</dbReference>
<organism evidence="2 3">
    <name type="scientific">Euroglyphus maynei</name>
    <name type="common">Mayne's house dust mite</name>
    <dbReference type="NCBI Taxonomy" id="6958"/>
    <lineage>
        <taxon>Eukaryota</taxon>
        <taxon>Metazoa</taxon>
        <taxon>Ecdysozoa</taxon>
        <taxon>Arthropoda</taxon>
        <taxon>Chelicerata</taxon>
        <taxon>Arachnida</taxon>
        <taxon>Acari</taxon>
        <taxon>Acariformes</taxon>
        <taxon>Sarcoptiformes</taxon>
        <taxon>Astigmata</taxon>
        <taxon>Psoroptidia</taxon>
        <taxon>Analgoidea</taxon>
        <taxon>Pyroglyphidae</taxon>
        <taxon>Pyroglyphinae</taxon>
        <taxon>Euroglyphus</taxon>
    </lineage>
</organism>
<dbReference type="InterPro" id="IPR011989">
    <property type="entry name" value="ARM-like"/>
</dbReference>
<keyword evidence="3" id="KW-1185">Reference proteome</keyword>
<dbReference type="Gene3D" id="1.25.10.10">
    <property type="entry name" value="Leucine-rich Repeat Variant"/>
    <property type="match status" value="1"/>
</dbReference>
<dbReference type="Proteomes" id="UP000194236">
    <property type="component" value="Unassembled WGS sequence"/>
</dbReference>
<dbReference type="GO" id="GO:0019888">
    <property type="term" value="F:protein phosphatase regulator activity"/>
    <property type="evidence" value="ECO:0007669"/>
    <property type="project" value="InterPro"/>
</dbReference>
<reference evidence="2 3" key="1">
    <citation type="submission" date="2017-03" db="EMBL/GenBank/DDBJ databases">
        <title>Genome Survey of Euroglyphus maynei.</title>
        <authorList>
            <person name="Arlian L.G."/>
            <person name="Morgan M.S."/>
            <person name="Rider S.D."/>
        </authorList>
    </citation>
    <scope>NUCLEOTIDE SEQUENCE [LARGE SCALE GENOMIC DNA]</scope>
    <source>
        <strain evidence="2">Arlian Lab</strain>
        <tissue evidence="2">Whole body</tissue>
    </source>
</reference>
<comment type="caution">
    <text evidence="2">The sequence shown here is derived from an EMBL/GenBank/DDBJ whole genome shotgun (WGS) entry which is preliminary data.</text>
</comment>